<dbReference type="GO" id="GO:0005222">
    <property type="term" value="F:intracellularly cAMP-activated cation channel activity"/>
    <property type="evidence" value="ECO:0007669"/>
    <property type="project" value="TreeGrafter"/>
</dbReference>
<reference evidence="11" key="1">
    <citation type="submission" date="2022-11" db="UniProtKB">
        <authorList>
            <consortium name="WormBaseParasite"/>
        </authorList>
    </citation>
    <scope>IDENTIFICATION</scope>
</reference>
<dbReference type="GO" id="GO:0030553">
    <property type="term" value="F:cGMP binding"/>
    <property type="evidence" value="ECO:0007669"/>
    <property type="project" value="TreeGrafter"/>
</dbReference>
<keyword evidence="4 9" id="KW-1133">Transmembrane helix</keyword>
<dbReference type="GO" id="GO:0005223">
    <property type="term" value="F:intracellularly cGMP-activated cation channel activity"/>
    <property type="evidence" value="ECO:0007669"/>
    <property type="project" value="TreeGrafter"/>
</dbReference>
<dbReference type="GO" id="GO:0005886">
    <property type="term" value="C:plasma membrane"/>
    <property type="evidence" value="ECO:0007669"/>
    <property type="project" value="TreeGrafter"/>
</dbReference>
<dbReference type="Gene3D" id="1.10.287.70">
    <property type="match status" value="1"/>
</dbReference>
<dbReference type="InterPro" id="IPR050866">
    <property type="entry name" value="CNG_cation_channel"/>
</dbReference>
<keyword evidence="5" id="KW-0406">Ion transport</keyword>
<organism evidence="10 11">
    <name type="scientific">Globodera rostochiensis</name>
    <name type="common">Golden nematode worm</name>
    <name type="synonym">Heterodera rostochiensis</name>
    <dbReference type="NCBI Taxonomy" id="31243"/>
    <lineage>
        <taxon>Eukaryota</taxon>
        <taxon>Metazoa</taxon>
        <taxon>Ecdysozoa</taxon>
        <taxon>Nematoda</taxon>
        <taxon>Chromadorea</taxon>
        <taxon>Rhabditida</taxon>
        <taxon>Tylenchina</taxon>
        <taxon>Tylenchomorpha</taxon>
        <taxon>Tylenchoidea</taxon>
        <taxon>Heteroderidae</taxon>
        <taxon>Heteroderinae</taxon>
        <taxon>Globodera</taxon>
    </lineage>
</organism>
<evidence type="ECO:0000256" key="4">
    <source>
        <dbReference type="ARBA" id="ARBA00022989"/>
    </source>
</evidence>
<evidence type="ECO:0000313" key="11">
    <source>
        <dbReference type="WBParaSite" id="Gr19_v10_g9825.t1"/>
    </source>
</evidence>
<evidence type="ECO:0000256" key="1">
    <source>
        <dbReference type="ARBA" id="ARBA00004141"/>
    </source>
</evidence>
<keyword evidence="3 9" id="KW-0812">Transmembrane</keyword>
<dbReference type="AlphaFoldDB" id="A0A914IEB2"/>
<evidence type="ECO:0000256" key="9">
    <source>
        <dbReference type="SAM" id="Phobius"/>
    </source>
</evidence>
<comment type="subcellular location">
    <subcellularLocation>
        <location evidence="1">Membrane</location>
        <topology evidence="1">Multi-pass membrane protein</topology>
    </subcellularLocation>
</comment>
<sequence>MNPRGVSYHCWTLLVTIAFLYNALTISMLVFAEFNAAFYWPWILLNFATDLVNLADMVVQTRKAYFIEGILIRNAQLTLRRYIFRINFFVNLFFFCLSFVPDFLAILPTDFGLLRWPNISLLRLNRLAKLCRVSEFIAITEHNCPWPLSFRLFRLGTICYLLFHWNACLYFFMSTVYGYENSTIDSWTFSHQKIPDLVFPLCDPRFDVHRNECLMPETDWRLRPYRIDHFSSGYTAFGNLTKKYAMSFYWSALTLVTLGEQPWPENSIQSTFEIVDTLIGLLVFAAIIGDVGIMVSRAHLAKANFQEFVDGCKLYMQIRHVNQQMHDRVIKWMEYQWMGGVERAQPVDENALLNALPPRLARELAAEFHLNALIRSPVFAFCERGLLSELALRLQCHRFGPGDIVCRRGEIAKWHLTQHKSVPLLC</sequence>
<evidence type="ECO:0000256" key="6">
    <source>
        <dbReference type="ARBA" id="ARBA00023136"/>
    </source>
</evidence>
<keyword evidence="2" id="KW-0813">Transport</keyword>
<keyword evidence="7" id="KW-1071">Ligand-gated ion channel</keyword>
<dbReference type="Proteomes" id="UP000887572">
    <property type="component" value="Unplaced"/>
</dbReference>
<proteinExistence type="predicted"/>
<dbReference type="SUPFAM" id="SSF81324">
    <property type="entry name" value="Voltage-gated potassium channels"/>
    <property type="match status" value="1"/>
</dbReference>
<feature type="transmembrane region" description="Helical" evidence="9">
    <location>
        <begin position="38"/>
        <end position="61"/>
    </location>
</feature>
<dbReference type="InterPro" id="IPR018490">
    <property type="entry name" value="cNMP-bd_dom_sf"/>
</dbReference>
<dbReference type="GO" id="GO:0017071">
    <property type="term" value="C:intracellular cyclic nucleotide activated cation channel complex"/>
    <property type="evidence" value="ECO:0007669"/>
    <property type="project" value="TreeGrafter"/>
</dbReference>
<dbReference type="FunFam" id="1.10.287.630:FF:000001">
    <property type="entry name" value="Cyclic nucleotide-gated channel alpha 3"/>
    <property type="match status" value="1"/>
</dbReference>
<dbReference type="WBParaSite" id="Gr19_v10_g9825.t1">
    <property type="protein sequence ID" value="Gr19_v10_g9825.t1"/>
    <property type="gene ID" value="Gr19_v10_g9825"/>
</dbReference>
<dbReference type="Gene3D" id="1.10.287.630">
    <property type="entry name" value="Helix hairpin bin"/>
    <property type="match status" value="1"/>
</dbReference>
<dbReference type="GO" id="GO:0044877">
    <property type="term" value="F:protein-containing complex binding"/>
    <property type="evidence" value="ECO:0007669"/>
    <property type="project" value="TreeGrafter"/>
</dbReference>
<evidence type="ECO:0000256" key="8">
    <source>
        <dbReference type="ARBA" id="ARBA00023303"/>
    </source>
</evidence>
<feature type="transmembrane region" description="Helical" evidence="9">
    <location>
        <begin position="12"/>
        <end position="32"/>
    </location>
</feature>
<dbReference type="SUPFAM" id="SSF51206">
    <property type="entry name" value="cAMP-binding domain-like"/>
    <property type="match status" value="1"/>
</dbReference>
<evidence type="ECO:0000256" key="3">
    <source>
        <dbReference type="ARBA" id="ARBA00022692"/>
    </source>
</evidence>
<dbReference type="Gene3D" id="2.60.120.10">
    <property type="entry name" value="Jelly Rolls"/>
    <property type="match status" value="1"/>
</dbReference>
<keyword evidence="6 9" id="KW-0472">Membrane</keyword>
<evidence type="ECO:0000256" key="2">
    <source>
        <dbReference type="ARBA" id="ARBA00022448"/>
    </source>
</evidence>
<protein>
    <submittedName>
        <fullName evidence="11">Ion transport domain-containing protein</fullName>
    </submittedName>
</protein>
<name>A0A914IEB2_GLORO</name>
<evidence type="ECO:0000313" key="10">
    <source>
        <dbReference type="Proteomes" id="UP000887572"/>
    </source>
</evidence>
<dbReference type="PANTHER" id="PTHR45638:SF14">
    <property type="entry name" value="CYCLIC NUCLEOTIDE-BINDING DOMAIN-CONTAINING PROTEIN"/>
    <property type="match status" value="1"/>
</dbReference>
<accession>A0A914IEB2</accession>
<keyword evidence="8" id="KW-0407">Ion channel</keyword>
<evidence type="ECO:0000256" key="5">
    <source>
        <dbReference type="ARBA" id="ARBA00023065"/>
    </source>
</evidence>
<dbReference type="PANTHER" id="PTHR45638">
    <property type="entry name" value="CYCLIC NUCLEOTIDE-GATED CATION CHANNEL SUBUNIT A"/>
    <property type="match status" value="1"/>
</dbReference>
<feature type="transmembrane region" description="Helical" evidence="9">
    <location>
        <begin position="152"/>
        <end position="172"/>
    </location>
</feature>
<dbReference type="InterPro" id="IPR014710">
    <property type="entry name" value="RmlC-like_jellyroll"/>
</dbReference>
<keyword evidence="10" id="KW-1185">Reference proteome</keyword>
<feature type="transmembrane region" description="Helical" evidence="9">
    <location>
        <begin position="82"/>
        <end position="107"/>
    </location>
</feature>
<evidence type="ECO:0000256" key="7">
    <source>
        <dbReference type="ARBA" id="ARBA00023286"/>
    </source>
</evidence>